<gene>
    <name evidence="4" type="ORF">B4U80_01178</name>
</gene>
<dbReference type="CDD" id="cd19049">
    <property type="entry name" value="LGIC_TM_anion"/>
    <property type="match status" value="1"/>
</dbReference>
<keyword evidence="2" id="KW-0472">Membrane</keyword>
<dbReference type="PRINTS" id="PR00253">
    <property type="entry name" value="GABAARECEPTR"/>
</dbReference>
<dbReference type="InterPro" id="IPR036719">
    <property type="entry name" value="Neuro-gated_channel_TM_sf"/>
</dbReference>
<feature type="compositionally biased region" description="Polar residues" evidence="1">
    <location>
        <begin position="133"/>
        <end position="147"/>
    </location>
</feature>
<dbReference type="GO" id="GO:0004888">
    <property type="term" value="F:transmembrane signaling receptor activity"/>
    <property type="evidence" value="ECO:0007669"/>
    <property type="project" value="InterPro"/>
</dbReference>
<dbReference type="GO" id="GO:0099095">
    <property type="term" value="F:ligand-gated monoatomic anion channel activity"/>
    <property type="evidence" value="ECO:0007669"/>
    <property type="project" value="UniProtKB-ARBA"/>
</dbReference>
<evidence type="ECO:0000313" key="4">
    <source>
        <dbReference type="EMBL" id="RWS31463.1"/>
    </source>
</evidence>
<dbReference type="InterPro" id="IPR006201">
    <property type="entry name" value="Neur_channel"/>
</dbReference>
<dbReference type="GO" id="GO:0005254">
    <property type="term" value="F:chloride channel activity"/>
    <property type="evidence" value="ECO:0007669"/>
    <property type="project" value="UniProtKB-ARBA"/>
</dbReference>
<evidence type="ECO:0000313" key="5">
    <source>
        <dbReference type="Proteomes" id="UP000288716"/>
    </source>
</evidence>
<dbReference type="OrthoDB" id="8890589at2759"/>
<comment type="caution">
    <text evidence="4">The sequence shown here is derived from an EMBL/GenBank/DDBJ whole genome shotgun (WGS) entry which is preliminary data.</text>
</comment>
<evidence type="ECO:0000256" key="2">
    <source>
        <dbReference type="SAM" id="Phobius"/>
    </source>
</evidence>
<dbReference type="EMBL" id="NCKV01000156">
    <property type="protein sequence ID" value="RWS31463.1"/>
    <property type="molecule type" value="Genomic_DNA"/>
</dbReference>
<feature type="transmembrane region" description="Helical" evidence="2">
    <location>
        <begin position="191"/>
        <end position="211"/>
    </location>
</feature>
<dbReference type="VEuPathDB" id="VectorBase:LDEU000576"/>
<dbReference type="SUPFAM" id="SSF90112">
    <property type="entry name" value="Neurotransmitter-gated ion-channel transmembrane pore"/>
    <property type="match status" value="1"/>
</dbReference>
<protein>
    <submittedName>
        <fullName evidence="4">Gamma-aminobutyric acid receptor subunit beta-like protein</fullName>
    </submittedName>
</protein>
<dbReference type="PANTHER" id="PTHR18945">
    <property type="entry name" value="NEUROTRANSMITTER GATED ION CHANNEL"/>
    <property type="match status" value="1"/>
</dbReference>
<evidence type="ECO:0000256" key="1">
    <source>
        <dbReference type="SAM" id="MobiDB-lite"/>
    </source>
</evidence>
<dbReference type="GO" id="GO:0016020">
    <property type="term" value="C:membrane"/>
    <property type="evidence" value="ECO:0007669"/>
    <property type="project" value="InterPro"/>
</dbReference>
<evidence type="ECO:0000259" key="3">
    <source>
        <dbReference type="Pfam" id="PF02932"/>
    </source>
</evidence>
<keyword evidence="2" id="KW-1133">Transmembrane helix</keyword>
<dbReference type="Pfam" id="PF02932">
    <property type="entry name" value="Neur_chan_memb"/>
    <property type="match status" value="1"/>
</dbReference>
<organism evidence="4 5">
    <name type="scientific">Leptotrombidium deliense</name>
    <dbReference type="NCBI Taxonomy" id="299467"/>
    <lineage>
        <taxon>Eukaryota</taxon>
        <taxon>Metazoa</taxon>
        <taxon>Ecdysozoa</taxon>
        <taxon>Arthropoda</taxon>
        <taxon>Chelicerata</taxon>
        <taxon>Arachnida</taxon>
        <taxon>Acari</taxon>
        <taxon>Acariformes</taxon>
        <taxon>Trombidiformes</taxon>
        <taxon>Prostigmata</taxon>
        <taxon>Anystina</taxon>
        <taxon>Parasitengona</taxon>
        <taxon>Trombiculoidea</taxon>
        <taxon>Trombiculidae</taxon>
        <taxon>Leptotrombidium</taxon>
    </lineage>
</organism>
<dbReference type="InterPro" id="IPR006028">
    <property type="entry name" value="GABAA/Glycine_rcpt"/>
</dbReference>
<dbReference type="Proteomes" id="UP000288716">
    <property type="component" value="Unassembled WGS sequence"/>
</dbReference>
<reference evidence="4 5" key="1">
    <citation type="journal article" date="2018" name="Gigascience">
        <title>Genomes of trombidid mites reveal novel predicted allergens and laterally-transferred genes associated with secondary metabolism.</title>
        <authorList>
            <person name="Dong X."/>
            <person name="Chaisiri K."/>
            <person name="Xia D."/>
            <person name="Armstrong S.D."/>
            <person name="Fang Y."/>
            <person name="Donnelly M.J."/>
            <person name="Kadowaki T."/>
            <person name="McGarry J.W."/>
            <person name="Darby A.C."/>
            <person name="Makepeace B.L."/>
        </authorList>
    </citation>
    <scope>NUCLEOTIDE SEQUENCE [LARGE SCALE GENOMIC DNA]</scope>
    <source>
        <strain evidence="4">UoL-UT</strain>
    </source>
</reference>
<proteinExistence type="predicted"/>
<dbReference type="InterPro" id="IPR006029">
    <property type="entry name" value="Neurotrans-gated_channel_TM"/>
</dbReference>
<dbReference type="AlphaFoldDB" id="A0A443SVC1"/>
<keyword evidence="5" id="KW-1185">Reference proteome</keyword>
<feature type="transmembrane region" description="Helical" evidence="2">
    <location>
        <begin position="6"/>
        <end position="25"/>
    </location>
</feature>
<dbReference type="Gene3D" id="1.20.58.390">
    <property type="entry name" value="Neurotransmitter-gated ion-channel transmembrane domain"/>
    <property type="match status" value="2"/>
</dbReference>
<dbReference type="STRING" id="299467.A0A443SVC1"/>
<feature type="region of interest" description="Disordered" evidence="1">
    <location>
        <begin position="132"/>
        <end position="161"/>
    </location>
</feature>
<sequence length="224" mass="24672">MGYYMIQIYVPASLIVIISWVSFWLHRNATPARVQLGVVTVLTMTTLMSSTNSQLPKISYVKSIDVFLGTCFVMRCRRDEDTPPPPPPPPHVTHFATLRRSVANTGCTGPGPPRPPHVFHRPSDVRLEMVGSKPTSAVAQSPTSADGATTPARSPGRSGAQGLQRISAVPPKNLNNLFGVSPSDIDKYSRVVFPVCFVCFNLMYWIIFMHISDILAVDFENQDD</sequence>
<feature type="domain" description="Neurotransmitter-gated ion-channel transmembrane" evidence="3">
    <location>
        <begin position="8"/>
        <end position="74"/>
    </location>
</feature>
<keyword evidence="2" id="KW-0812">Transmembrane</keyword>
<accession>A0A443SVC1</accession>
<dbReference type="GO" id="GO:0005230">
    <property type="term" value="F:extracellular ligand-gated monoatomic ion channel activity"/>
    <property type="evidence" value="ECO:0007669"/>
    <property type="project" value="UniProtKB-ARBA"/>
</dbReference>
<name>A0A443SVC1_9ACAR</name>
<dbReference type="InterPro" id="IPR038050">
    <property type="entry name" value="Neuro_actylchol_rec"/>
</dbReference>
<keyword evidence="4" id="KW-0675">Receptor</keyword>